<reference evidence="1" key="1">
    <citation type="submission" date="2018-02" db="EMBL/GenBank/DDBJ databases">
        <title>Rhizophora mucronata_Transcriptome.</title>
        <authorList>
            <person name="Meera S.P."/>
            <person name="Sreeshan A."/>
            <person name="Augustine A."/>
        </authorList>
    </citation>
    <scope>NUCLEOTIDE SEQUENCE</scope>
    <source>
        <tissue evidence="1">Leaf</tissue>
    </source>
</reference>
<dbReference type="EMBL" id="GGEC01088833">
    <property type="protein sequence ID" value="MBX69317.1"/>
    <property type="molecule type" value="Transcribed_RNA"/>
</dbReference>
<dbReference type="AlphaFoldDB" id="A0A2P2QQT1"/>
<sequence>MENLGIVARIVLAGVSLLLSSSGKPYKPPTPPGYA</sequence>
<accession>A0A2P2QQT1</accession>
<proteinExistence type="predicted"/>
<protein>
    <submittedName>
        <fullName evidence="1">Uncharacterized protein</fullName>
    </submittedName>
</protein>
<name>A0A2P2QQT1_RHIMU</name>
<evidence type="ECO:0000313" key="1">
    <source>
        <dbReference type="EMBL" id="MBX69317.1"/>
    </source>
</evidence>
<organism evidence="1">
    <name type="scientific">Rhizophora mucronata</name>
    <name type="common">Asiatic mangrove</name>
    <dbReference type="NCBI Taxonomy" id="61149"/>
    <lineage>
        <taxon>Eukaryota</taxon>
        <taxon>Viridiplantae</taxon>
        <taxon>Streptophyta</taxon>
        <taxon>Embryophyta</taxon>
        <taxon>Tracheophyta</taxon>
        <taxon>Spermatophyta</taxon>
        <taxon>Magnoliopsida</taxon>
        <taxon>eudicotyledons</taxon>
        <taxon>Gunneridae</taxon>
        <taxon>Pentapetalae</taxon>
        <taxon>rosids</taxon>
        <taxon>fabids</taxon>
        <taxon>Malpighiales</taxon>
        <taxon>Rhizophoraceae</taxon>
        <taxon>Rhizophora</taxon>
    </lineage>
</organism>